<protein>
    <submittedName>
        <fullName evidence="1">Uncharacterized protein</fullName>
    </submittedName>
</protein>
<organism evidence="1">
    <name type="scientific">Anguilla anguilla</name>
    <name type="common">European freshwater eel</name>
    <name type="synonym">Muraena anguilla</name>
    <dbReference type="NCBI Taxonomy" id="7936"/>
    <lineage>
        <taxon>Eukaryota</taxon>
        <taxon>Metazoa</taxon>
        <taxon>Chordata</taxon>
        <taxon>Craniata</taxon>
        <taxon>Vertebrata</taxon>
        <taxon>Euteleostomi</taxon>
        <taxon>Actinopterygii</taxon>
        <taxon>Neopterygii</taxon>
        <taxon>Teleostei</taxon>
        <taxon>Anguilliformes</taxon>
        <taxon>Anguillidae</taxon>
        <taxon>Anguilla</taxon>
    </lineage>
</organism>
<sequence>MQVEIHFLLLLPFLSGFCHLLPL</sequence>
<name>A0A0E9XRY3_ANGAN</name>
<dbReference type="EMBL" id="GBXM01003193">
    <property type="protein sequence ID" value="JAI05385.1"/>
    <property type="molecule type" value="Transcribed_RNA"/>
</dbReference>
<reference evidence="1" key="1">
    <citation type="submission" date="2014-11" db="EMBL/GenBank/DDBJ databases">
        <authorList>
            <person name="Amaro Gonzalez C."/>
        </authorList>
    </citation>
    <scope>NUCLEOTIDE SEQUENCE</scope>
</reference>
<evidence type="ECO:0000313" key="1">
    <source>
        <dbReference type="EMBL" id="JAI05385.1"/>
    </source>
</evidence>
<accession>A0A0E9XRY3</accession>
<proteinExistence type="predicted"/>
<reference evidence="1" key="2">
    <citation type="journal article" date="2015" name="Fish Shellfish Immunol.">
        <title>Early steps in the European eel (Anguilla anguilla)-Vibrio vulnificus interaction in the gills: Role of the RtxA13 toxin.</title>
        <authorList>
            <person name="Callol A."/>
            <person name="Pajuelo D."/>
            <person name="Ebbesson L."/>
            <person name="Teles M."/>
            <person name="MacKenzie S."/>
            <person name="Amaro C."/>
        </authorList>
    </citation>
    <scope>NUCLEOTIDE SEQUENCE</scope>
</reference>
<dbReference type="AlphaFoldDB" id="A0A0E9XRY3"/>